<comment type="subunit">
    <text evidence="9 10">Homodimer, forms a heterotetramer with a Cas2 homodimer.</text>
</comment>
<comment type="cofactor">
    <cofactor evidence="10">
        <name>Mg(2+)</name>
        <dbReference type="ChEBI" id="CHEBI:18420"/>
    </cofactor>
    <cofactor evidence="10">
        <name>Mn(2+)</name>
        <dbReference type="ChEBI" id="CHEBI:29035"/>
    </cofactor>
</comment>
<keyword evidence="5 10" id="KW-0460">Magnesium</keyword>
<evidence type="ECO:0000313" key="12">
    <source>
        <dbReference type="Proteomes" id="UP001525961"/>
    </source>
</evidence>
<dbReference type="HAMAP" id="MF_01470">
    <property type="entry name" value="Cas1"/>
    <property type="match status" value="1"/>
</dbReference>
<comment type="similarity">
    <text evidence="10">Belongs to the CRISPR-associated endonuclease Cas1 family.</text>
</comment>
<keyword evidence="3 10" id="KW-0255">Endonuclease</keyword>
<evidence type="ECO:0000313" key="11">
    <source>
        <dbReference type="EMBL" id="MCT7980430.1"/>
    </source>
</evidence>
<evidence type="ECO:0000256" key="4">
    <source>
        <dbReference type="ARBA" id="ARBA00022801"/>
    </source>
</evidence>
<keyword evidence="4 10" id="KW-0378">Hydrolase</keyword>
<dbReference type="Proteomes" id="UP001525961">
    <property type="component" value="Unassembled WGS sequence"/>
</dbReference>
<dbReference type="InterPro" id="IPR002729">
    <property type="entry name" value="CRISPR-assoc_Cas1"/>
</dbReference>
<evidence type="ECO:0000256" key="7">
    <source>
        <dbReference type="ARBA" id="ARBA00023125"/>
    </source>
</evidence>
<keyword evidence="2 10" id="KW-0479">Metal-binding</keyword>
<keyword evidence="12" id="KW-1185">Reference proteome</keyword>
<dbReference type="Pfam" id="PF01867">
    <property type="entry name" value="Cas_Cas1"/>
    <property type="match status" value="1"/>
</dbReference>
<reference evidence="11 12" key="1">
    <citation type="journal article" date="2022" name="Front. Microbiol.">
        <title>High genomic differentiation and limited gene flow indicate recent cryptic speciation within the genus Laspinema (cyanobacteria).</title>
        <authorList>
            <person name="Stanojkovic A."/>
            <person name="Skoupy S."/>
            <person name="Skaloud P."/>
            <person name="Dvorak P."/>
        </authorList>
    </citation>
    <scope>NUCLEOTIDE SEQUENCE [LARGE SCALE GENOMIC DNA]</scope>
    <source>
        <strain evidence="11 12">D3b</strain>
    </source>
</reference>
<comment type="caution">
    <text evidence="11">The sequence shown here is derived from an EMBL/GenBank/DDBJ whole genome shotgun (WGS) entry which is preliminary data.</text>
</comment>
<feature type="binding site" evidence="10">
    <location>
        <position position="240"/>
    </location>
    <ligand>
        <name>Mn(2+)</name>
        <dbReference type="ChEBI" id="CHEBI:29035"/>
    </ligand>
</feature>
<feature type="binding site" evidence="10">
    <location>
        <position position="174"/>
    </location>
    <ligand>
        <name>Mn(2+)</name>
        <dbReference type="ChEBI" id="CHEBI:29035"/>
    </ligand>
</feature>
<dbReference type="EC" id="3.1.-.-" evidence="10"/>
<comment type="function">
    <text evidence="10">CRISPR (clustered regularly interspaced short palindromic repeat), is an adaptive immune system that provides protection against mobile genetic elements (viruses, transposable elements and conjugative plasmids). CRISPR clusters contain spacers, sequences complementary to antecedent mobile elements, and target invading nucleic acids. CRISPR clusters are transcribed and processed into CRISPR RNA (crRNA). Acts as a dsDNA endonuclease. Involved in the integration of spacer DNA into the CRISPR cassette.</text>
</comment>
<name>A0ABT2NFG3_9CYAN</name>
<evidence type="ECO:0000256" key="3">
    <source>
        <dbReference type="ARBA" id="ARBA00022759"/>
    </source>
</evidence>
<evidence type="ECO:0000256" key="10">
    <source>
        <dbReference type="HAMAP-Rule" id="MF_01470"/>
    </source>
</evidence>
<dbReference type="NCBIfam" id="TIGR00287">
    <property type="entry name" value="cas1"/>
    <property type="match status" value="1"/>
</dbReference>
<dbReference type="Gene3D" id="3.100.10.20">
    <property type="entry name" value="CRISPR-associated endonuclease Cas1, N-terminal domain"/>
    <property type="match status" value="1"/>
</dbReference>
<evidence type="ECO:0000256" key="6">
    <source>
        <dbReference type="ARBA" id="ARBA00023118"/>
    </source>
</evidence>
<dbReference type="Gene3D" id="1.20.120.920">
    <property type="entry name" value="CRISPR-associated endonuclease Cas1, C-terminal domain"/>
    <property type="match status" value="1"/>
</dbReference>
<keyword evidence="7 10" id="KW-0238">DNA-binding</keyword>
<dbReference type="InterPro" id="IPR050646">
    <property type="entry name" value="Cas1"/>
</dbReference>
<dbReference type="CDD" id="cd09634">
    <property type="entry name" value="Cas1_I-II-III"/>
    <property type="match status" value="1"/>
</dbReference>
<evidence type="ECO:0000256" key="5">
    <source>
        <dbReference type="ARBA" id="ARBA00022842"/>
    </source>
</evidence>
<dbReference type="PANTHER" id="PTHR34353:SF2">
    <property type="entry name" value="CRISPR-ASSOCIATED ENDONUCLEASE CAS1 1"/>
    <property type="match status" value="1"/>
</dbReference>
<organism evidence="11 12">
    <name type="scientific">Laspinema olomoucense D3b</name>
    <dbReference type="NCBI Taxonomy" id="2953688"/>
    <lineage>
        <taxon>Bacteria</taxon>
        <taxon>Bacillati</taxon>
        <taxon>Cyanobacteriota</taxon>
        <taxon>Cyanophyceae</taxon>
        <taxon>Oscillatoriophycideae</taxon>
        <taxon>Oscillatoriales</taxon>
        <taxon>Laspinemataceae</taxon>
        <taxon>Laspinema</taxon>
        <taxon>Laspinema olomoucense</taxon>
    </lineage>
</organism>
<dbReference type="PANTHER" id="PTHR34353">
    <property type="entry name" value="CRISPR-ASSOCIATED ENDONUCLEASE CAS1 1"/>
    <property type="match status" value="1"/>
</dbReference>
<accession>A0ABT2NFG3</accession>
<gene>
    <name evidence="10 11" type="primary">cas1</name>
    <name evidence="11" type="ORF">NG792_22160</name>
</gene>
<proteinExistence type="inferred from homology"/>
<sequence>MLDKRELSQFLLFSWQFIMQTLYVSQQGCYVCLDGELLLVKRRNTILNEIQLPLLEMILVFGKSQITTQAIRSCLWRNISIAYLSRMGYCYGRILPIERGYRQLSRYQQELSLVDRLIVARRIVQAKLKNSRVILMRQQRRQNSDVVAFAIQSLDYLTTKAGKAERIDQLMGYEGTGAAQYFSAFGYCLNSRDFVFAGRSRRPPGNAVNAMLSFGYQVLWNHLLTLIELQGLDPYSGCLHEGSYRHAALASDLIEEFRAPLVDSLVLYLVNRNIMDVRDDFVYKNGGCYLNESGRPKFLKAFLQRMEETVTDDFGEAQPKWDLLHQQVKEYKQFVYEPINGYSPYQIR</sequence>
<evidence type="ECO:0000256" key="1">
    <source>
        <dbReference type="ARBA" id="ARBA00022722"/>
    </source>
</evidence>
<protein>
    <recommendedName>
        <fullName evidence="10">CRISPR-associated endonuclease Cas1</fullName>
        <ecNumber evidence="10">3.1.-.-</ecNumber>
    </recommendedName>
</protein>
<keyword evidence="1 10" id="KW-0540">Nuclease</keyword>
<evidence type="ECO:0000256" key="8">
    <source>
        <dbReference type="ARBA" id="ARBA00023211"/>
    </source>
</evidence>
<feature type="binding site" evidence="10">
    <location>
        <position position="255"/>
    </location>
    <ligand>
        <name>Mn(2+)</name>
        <dbReference type="ChEBI" id="CHEBI:29035"/>
    </ligand>
</feature>
<dbReference type="GO" id="GO:0004519">
    <property type="term" value="F:endonuclease activity"/>
    <property type="evidence" value="ECO:0007669"/>
    <property type="project" value="UniProtKB-KW"/>
</dbReference>
<evidence type="ECO:0000256" key="2">
    <source>
        <dbReference type="ARBA" id="ARBA00022723"/>
    </source>
</evidence>
<dbReference type="EMBL" id="JAMXFA010000037">
    <property type="protein sequence ID" value="MCT7980430.1"/>
    <property type="molecule type" value="Genomic_DNA"/>
</dbReference>
<keyword evidence="8 10" id="KW-0464">Manganese</keyword>
<dbReference type="InterPro" id="IPR042211">
    <property type="entry name" value="CRISPR-assoc_Cas1_N"/>
</dbReference>
<keyword evidence="6 10" id="KW-0051">Antiviral defense</keyword>
<evidence type="ECO:0000256" key="9">
    <source>
        <dbReference type="ARBA" id="ARBA00038592"/>
    </source>
</evidence>
<dbReference type="InterPro" id="IPR042206">
    <property type="entry name" value="CRISPR-assoc_Cas1_C"/>
</dbReference>